<evidence type="ECO:0000313" key="1">
    <source>
        <dbReference type="EMBL" id="WTW62981.1"/>
    </source>
</evidence>
<dbReference type="InterPro" id="IPR029033">
    <property type="entry name" value="His_PPase_superfam"/>
</dbReference>
<sequence>MTARVMLISPAFSRALREARFEDGGPLEASGLARARSAAAGLPAADRLLASPTVRCRETAEAFGGEPRVVAELAGLDVGRWRGRTLAELSEAEPDAVGAWLTDPGSAPHGGESVRELCTRAGAWLDGAFAGGGRTLAVVEPEIVRALVLRALDAPESAFWRIDVAPLTATELSGRAGRWNVGMGRPL</sequence>
<name>A0AAU2V6C5_9ACTN</name>
<dbReference type="AlphaFoldDB" id="A0AAU2V6C5"/>
<protein>
    <submittedName>
        <fullName evidence="1">Histidine phosphatase family protein</fullName>
    </submittedName>
</protein>
<reference evidence="1" key="1">
    <citation type="submission" date="2022-10" db="EMBL/GenBank/DDBJ databases">
        <title>The complete genomes of actinobacterial strains from the NBC collection.</title>
        <authorList>
            <person name="Joergensen T.S."/>
            <person name="Alvarez Arevalo M."/>
            <person name="Sterndorff E.B."/>
            <person name="Faurdal D."/>
            <person name="Vuksanovic O."/>
            <person name="Mourched A.-S."/>
            <person name="Charusanti P."/>
            <person name="Shaw S."/>
            <person name="Blin K."/>
            <person name="Weber T."/>
        </authorList>
    </citation>
    <scope>NUCLEOTIDE SEQUENCE</scope>
    <source>
        <strain evidence="1">NBC_00003</strain>
    </source>
</reference>
<proteinExistence type="predicted"/>
<dbReference type="InterPro" id="IPR013078">
    <property type="entry name" value="His_Pase_superF_clade-1"/>
</dbReference>
<dbReference type="Gene3D" id="3.40.50.1240">
    <property type="entry name" value="Phosphoglycerate mutase-like"/>
    <property type="match status" value="1"/>
</dbReference>
<gene>
    <name evidence="1" type="ORF">OG549_21280</name>
</gene>
<organism evidence="1">
    <name type="scientific">Streptomyces sp. NBC_00003</name>
    <dbReference type="NCBI Taxonomy" id="2903608"/>
    <lineage>
        <taxon>Bacteria</taxon>
        <taxon>Bacillati</taxon>
        <taxon>Actinomycetota</taxon>
        <taxon>Actinomycetes</taxon>
        <taxon>Kitasatosporales</taxon>
        <taxon>Streptomycetaceae</taxon>
        <taxon>Streptomyces</taxon>
    </lineage>
</organism>
<dbReference type="SUPFAM" id="SSF53254">
    <property type="entry name" value="Phosphoglycerate mutase-like"/>
    <property type="match status" value="1"/>
</dbReference>
<dbReference type="Pfam" id="PF00300">
    <property type="entry name" value="His_Phos_1"/>
    <property type="match status" value="1"/>
</dbReference>
<dbReference type="EMBL" id="CP108318">
    <property type="protein sequence ID" value="WTW62981.1"/>
    <property type="molecule type" value="Genomic_DNA"/>
</dbReference>
<accession>A0AAU2V6C5</accession>